<reference evidence="1" key="2">
    <citation type="submission" date="2020-09" db="EMBL/GenBank/DDBJ databases">
        <authorList>
            <person name="Sun Q."/>
            <person name="Zhou Y."/>
        </authorList>
    </citation>
    <scope>NUCLEOTIDE SEQUENCE</scope>
    <source>
        <strain evidence="1">CGMCC 4.7679</strain>
    </source>
</reference>
<sequence length="152" mass="16213">MSVQQELEPGAGHGVEYRRVFGWPVRWHENALQLVTGSGIGAVAVPRALADRVLAAVARQGCEGPAVCVLTKRGSVVVLLVEADMLAPGEESLPGGVRVLTAGTPIRLPDERSPRDLTHWIVPPDPRQRWLPSLTSVLASIRSVAPPRVPAA</sequence>
<reference evidence="1" key="1">
    <citation type="journal article" date="2014" name="Int. J. Syst. Evol. Microbiol.">
        <title>Complete genome sequence of Corynebacterium casei LMG S-19264T (=DSM 44701T), isolated from a smear-ripened cheese.</title>
        <authorList>
            <consortium name="US DOE Joint Genome Institute (JGI-PGF)"/>
            <person name="Walter F."/>
            <person name="Albersmeier A."/>
            <person name="Kalinowski J."/>
            <person name="Ruckert C."/>
        </authorList>
    </citation>
    <scope>NUCLEOTIDE SEQUENCE</scope>
    <source>
        <strain evidence="1">CGMCC 4.7679</strain>
    </source>
</reference>
<proteinExistence type="predicted"/>
<gene>
    <name evidence="1" type="ORF">GCM10017566_37740</name>
</gene>
<organism evidence="1 2">
    <name type="scientific">Amycolatopsis bartoniae</name>
    <dbReference type="NCBI Taxonomy" id="941986"/>
    <lineage>
        <taxon>Bacteria</taxon>
        <taxon>Bacillati</taxon>
        <taxon>Actinomycetota</taxon>
        <taxon>Actinomycetes</taxon>
        <taxon>Pseudonocardiales</taxon>
        <taxon>Pseudonocardiaceae</taxon>
        <taxon>Amycolatopsis</taxon>
    </lineage>
</organism>
<dbReference type="Proteomes" id="UP000658656">
    <property type="component" value="Unassembled WGS sequence"/>
</dbReference>
<protein>
    <submittedName>
        <fullName evidence="1">Uncharacterized protein</fullName>
    </submittedName>
</protein>
<evidence type="ECO:0000313" key="1">
    <source>
        <dbReference type="EMBL" id="GHF60836.1"/>
    </source>
</evidence>
<comment type="caution">
    <text evidence="1">The sequence shown here is derived from an EMBL/GenBank/DDBJ whole genome shotgun (WGS) entry which is preliminary data.</text>
</comment>
<dbReference type="OrthoDB" id="3631260at2"/>
<evidence type="ECO:0000313" key="2">
    <source>
        <dbReference type="Proteomes" id="UP000658656"/>
    </source>
</evidence>
<dbReference type="AlphaFoldDB" id="A0A8H9MAX9"/>
<name>A0A8H9MAX9_9PSEU</name>
<dbReference type="EMBL" id="BNAV01000005">
    <property type="protein sequence ID" value="GHF60836.1"/>
    <property type="molecule type" value="Genomic_DNA"/>
</dbReference>
<keyword evidence="2" id="KW-1185">Reference proteome</keyword>
<accession>A0A8H9MAX9</accession>
<dbReference type="RefSeq" id="WP_145937740.1">
    <property type="nucleotide sequence ID" value="NZ_BNAV01000005.1"/>
</dbReference>